<dbReference type="PROSITE" id="PS51257">
    <property type="entry name" value="PROKAR_LIPOPROTEIN"/>
    <property type="match status" value="1"/>
</dbReference>
<keyword evidence="4" id="KW-1185">Reference proteome</keyword>
<evidence type="ECO:0000313" key="4">
    <source>
        <dbReference type="Proteomes" id="UP000199766"/>
    </source>
</evidence>
<dbReference type="Proteomes" id="UP000199766">
    <property type="component" value="Unassembled WGS sequence"/>
</dbReference>
<dbReference type="Pfam" id="PF26182">
    <property type="entry name" value="Ig_NUP210_5th"/>
    <property type="match status" value="3"/>
</dbReference>
<evidence type="ECO:0000259" key="2">
    <source>
        <dbReference type="SMART" id="SM00635"/>
    </source>
</evidence>
<feature type="chain" id="PRO_5011531557" description="BIG2 domain-containing protein" evidence="1">
    <location>
        <begin position="18"/>
        <end position="982"/>
    </location>
</feature>
<dbReference type="PANTHER" id="PTHR23019">
    <property type="entry name" value="NUCLEAR PORE MEMBRANE GLYCOPROTEIN GP210-RELATED"/>
    <property type="match status" value="1"/>
</dbReference>
<dbReference type="SMART" id="SM00635">
    <property type="entry name" value="BID_2"/>
    <property type="match status" value="4"/>
</dbReference>
<gene>
    <name evidence="3" type="ORF">SAMN02982919_01285</name>
</gene>
<protein>
    <recommendedName>
        <fullName evidence="2">BIG2 domain-containing protein</fullName>
    </recommendedName>
</protein>
<dbReference type="AlphaFoldDB" id="A0A1H9J1B8"/>
<accession>A0A1H9J1B8</accession>
<dbReference type="InterPro" id="IPR003343">
    <property type="entry name" value="Big_2"/>
</dbReference>
<feature type="domain" description="BIG2" evidence="2">
    <location>
        <begin position="534"/>
        <end position="613"/>
    </location>
</feature>
<evidence type="ECO:0000256" key="1">
    <source>
        <dbReference type="SAM" id="SignalP"/>
    </source>
</evidence>
<dbReference type="STRING" id="180197.SAMN02982919_01285"/>
<feature type="signal peptide" evidence="1">
    <location>
        <begin position="1"/>
        <end position="17"/>
    </location>
</feature>
<dbReference type="InterPro" id="IPR045197">
    <property type="entry name" value="NUP210-like"/>
</dbReference>
<dbReference type="EMBL" id="FOGD01000002">
    <property type="protein sequence ID" value="SEQ80623.1"/>
    <property type="molecule type" value="Genomic_DNA"/>
</dbReference>
<name>A0A1H9J1B8_9BURK</name>
<reference evidence="3 4" key="1">
    <citation type="submission" date="2016-10" db="EMBL/GenBank/DDBJ databases">
        <authorList>
            <person name="de Groot N.N."/>
        </authorList>
    </citation>
    <scope>NUCLEOTIDE SEQUENCE [LARGE SCALE GENOMIC DNA]</scope>
    <source>
        <strain evidence="3 4">ATCC 35958</strain>
    </source>
</reference>
<feature type="domain" description="BIG2" evidence="2">
    <location>
        <begin position="453"/>
        <end position="527"/>
    </location>
</feature>
<organism evidence="3 4">
    <name type="scientific">Giesbergeria anulus</name>
    <dbReference type="NCBI Taxonomy" id="180197"/>
    <lineage>
        <taxon>Bacteria</taxon>
        <taxon>Pseudomonadati</taxon>
        <taxon>Pseudomonadota</taxon>
        <taxon>Betaproteobacteria</taxon>
        <taxon>Burkholderiales</taxon>
        <taxon>Comamonadaceae</taxon>
        <taxon>Giesbergeria</taxon>
    </lineage>
</organism>
<sequence length="982" mass="98129">MQYIFRILMLMLVAALAACGGGGEATGVNPNQARLVTTAGTALTLPVGVARDYQISGGMPPYRVSNGNQAIAIGQVNGNTLTIGAVVAGSTNISVLDYSGASVTVGVQVGSSVPLYTTAPGSLTIGVGANAARIFTIGGGRAPYVIEGSDNNVALVQMLDITQWKVTGVAIGATTVKIRDADGQELSVSLTVGSPELRISPTDLVMPVGMEAIAKISGGQPPYRVAGGIPAAITATIQGDELHIQGSLASELDISVIDAAGKTVKVKVTINTVTTSIRLSPSIVTVSENDNQPIQFTIFGAKGATCVFTSDPTFLQPTSSGCMNRSTITLDTGTRGSRCVNGNTPVTLTVVDAERSTATATVTIQDNGSCSNFSVLPSSTELRIGETKQLTLSGGSGNYVVASDNARVATAIASGGVVIVTGGTTAGNAVITIRDQSDISKVLSLPVKVLADAVANITTSPQTLNLNSGAAADVLISGGSGNFDLAVSNNQMVTAVLSGRTLRVTGGTTLGTATVTIRDQADPTRTTNLTVTVTASGVSVLSASPAALTVPSGAAADVFISGGSGDFELAVSNTQVATAVLTGRTLRVTGGNTVGTATVTVRDKIDATRVVAINITVSTGTVGVLDASPSSLSIQTGASSDVLLSGGSGRFDFATNNSAVATAALTGNKLTITAGATAGATTITVRDQADASRTVSINVTVTAATAPVSPMTASPASATGSVQETLLFVLQNGTAPYTVVVSNPSIATATVNANTVAAALRGAGQATLVVTDARGQTLNIVVTANQAQSASLRFAPSAFEVGEDSLAPITLTVFGGTGPYRALTSDLTLSSVSVNADTFTVGLGTRGNRCINPVDNSDPPKYIPRGSFDVILTVVDSGGAFATSTMTIRDNGSGMPGTCPQGLDLSTTAGAATSILVGSSRTFSIRGGALPYTVTSSNTAVATAVLSSQAGLSITGLVAGNATVTVRDAAGATNTITVTVTP</sequence>
<feature type="domain" description="BIG2" evidence="2">
    <location>
        <begin position="369"/>
        <end position="443"/>
    </location>
</feature>
<proteinExistence type="predicted"/>
<keyword evidence="1" id="KW-0732">Signal</keyword>
<dbReference type="PANTHER" id="PTHR23019:SF0">
    <property type="entry name" value="NUCLEAR PORE MEMBRANE GLYCOPROTEIN 210"/>
    <property type="match status" value="1"/>
</dbReference>
<feature type="domain" description="BIG2" evidence="2">
    <location>
        <begin position="707"/>
        <end position="782"/>
    </location>
</feature>
<dbReference type="RefSeq" id="WP_143059583.1">
    <property type="nucleotide sequence ID" value="NZ_FOGD01000002.1"/>
</dbReference>
<evidence type="ECO:0000313" key="3">
    <source>
        <dbReference type="EMBL" id="SEQ80623.1"/>
    </source>
</evidence>
<dbReference type="OrthoDB" id="8807767at2"/>